<keyword evidence="1" id="KW-0862">Zinc</keyword>
<reference evidence="4" key="1">
    <citation type="journal article" date="2012" name="G3 (Bethesda)">
        <title>Pichia sorbitophila, an interspecies yeast hybrid reveals early steps of genome resolution following polyploidization.</title>
        <authorList>
            <person name="Leh Louis V."/>
            <person name="Despons L."/>
            <person name="Friedrich A."/>
            <person name="Martin T."/>
            <person name="Durrens P."/>
            <person name="Casaregola S."/>
            <person name="Neuveglise C."/>
            <person name="Fairhead C."/>
            <person name="Marck C."/>
            <person name="Cruz J.A."/>
            <person name="Straub M.L."/>
            <person name="Kugler V."/>
            <person name="Sacerdot C."/>
            <person name="Uzunov Z."/>
            <person name="Thierry A."/>
            <person name="Weiss S."/>
            <person name="Bleykasten C."/>
            <person name="De Montigny J."/>
            <person name="Jacques N."/>
            <person name="Jung P."/>
            <person name="Lemaire M."/>
            <person name="Mallet S."/>
            <person name="Morel G."/>
            <person name="Richard G.F."/>
            <person name="Sarkar A."/>
            <person name="Savel G."/>
            <person name="Schacherer J."/>
            <person name="Seret M.L."/>
            <person name="Talla E."/>
            <person name="Samson G."/>
            <person name="Jubin C."/>
            <person name="Poulain J."/>
            <person name="Vacherie B."/>
            <person name="Barbe V."/>
            <person name="Pelletier E."/>
            <person name="Sherman D.J."/>
            <person name="Westhof E."/>
            <person name="Weissenbach J."/>
            <person name="Baret P.V."/>
            <person name="Wincker P."/>
            <person name="Gaillardin C."/>
            <person name="Dujon B."/>
            <person name="Souciet J.L."/>
        </authorList>
    </citation>
    <scope>NUCLEOTIDE SEQUENCE [LARGE SCALE GENOMIC DNA]</scope>
    <source>
        <strain evidence="4">CBS 270.75 / DBVPG 7215 / KCTC 17166 / NRRL Y-17582</strain>
    </source>
</reference>
<keyword evidence="4" id="KW-1185">Reference proteome</keyword>
<feature type="domain" description="C2H2-type" evidence="2">
    <location>
        <begin position="50"/>
        <end position="77"/>
    </location>
</feature>
<accession>G8JS43</accession>
<gene>
    <name evidence="3" type="ordered locus">Ecym_3479</name>
</gene>
<evidence type="ECO:0000313" key="3">
    <source>
        <dbReference type="EMBL" id="AET38962.1"/>
    </source>
</evidence>
<keyword evidence="1" id="KW-0863">Zinc-finger</keyword>
<dbReference type="RefSeq" id="XP_003645779.1">
    <property type="nucleotide sequence ID" value="XM_003645731.1"/>
</dbReference>
<dbReference type="PROSITE" id="PS00028">
    <property type="entry name" value="ZINC_FINGER_C2H2_1"/>
    <property type="match status" value="1"/>
</dbReference>
<dbReference type="InterPro" id="IPR013087">
    <property type="entry name" value="Znf_C2H2_type"/>
</dbReference>
<dbReference type="PROSITE" id="PS50157">
    <property type="entry name" value="ZINC_FINGER_C2H2_2"/>
    <property type="match status" value="1"/>
</dbReference>
<dbReference type="GO" id="GO:0008270">
    <property type="term" value="F:zinc ion binding"/>
    <property type="evidence" value="ECO:0007669"/>
    <property type="project" value="UniProtKB-KW"/>
</dbReference>
<name>G8JS43_ERECY</name>
<dbReference type="KEGG" id="erc:Ecym_3479"/>
<dbReference type="OrthoDB" id="18440at2759"/>
<dbReference type="GeneID" id="11472290"/>
<dbReference type="InParanoid" id="G8JS43"/>
<dbReference type="AlphaFoldDB" id="G8JS43"/>
<organism evidence="3 4">
    <name type="scientific">Eremothecium cymbalariae (strain CBS 270.75 / DBVPG 7215 / KCTC 17166 / NRRL Y-17582)</name>
    <name type="common">Yeast</name>
    <dbReference type="NCBI Taxonomy" id="931890"/>
    <lineage>
        <taxon>Eukaryota</taxon>
        <taxon>Fungi</taxon>
        <taxon>Dikarya</taxon>
        <taxon>Ascomycota</taxon>
        <taxon>Saccharomycotina</taxon>
        <taxon>Saccharomycetes</taxon>
        <taxon>Saccharomycetales</taxon>
        <taxon>Saccharomycetaceae</taxon>
        <taxon>Eremothecium</taxon>
    </lineage>
</organism>
<evidence type="ECO:0000313" key="4">
    <source>
        <dbReference type="Proteomes" id="UP000006790"/>
    </source>
</evidence>
<dbReference type="HOGENOM" id="CLU_2638076_0_0_1"/>
<keyword evidence="1" id="KW-0479">Metal-binding</keyword>
<proteinExistence type="predicted"/>
<dbReference type="Proteomes" id="UP000006790">
    <property type="component" value="Chromosome 3"/>
</dbReference>
<dbReference type="EMBL" id="CP002499">
    <property type="protein sequence ID" value="AET38962.1"/>
    <property type="molecule type" value="Genomic_DNA"/>
</dbReference>
<evidence type="ECO:0000256" key="1">
    <source>
        <dbReference type="PROSITE-ProRule" id="PRU00042"/>
    </source>
</evidence>
<evidence type="ECO:0000259" key="2">
    <source>
        <dbReference type="PROSITE" id="PS50157"/>
    </source>
</evidence>
<sequence length="77" mass="8955">MVKRKRDDDCNISPAINLPENHIICNDPPCNGLLIEVHLYPSHVEQHHDNICIKCGKNLPTQRLLERHQDEVHNPFK</sequence>
<protein>
    <recommendedName>
        <fullName evidence="2">C2H2-type domain-containing protein</fullName>
    </recommendedName>
</protein>